<dbReference type="PANTHER" id="PTHR42648:SF31">
    <property type="entry name" value="RNA-DIRECTED DNA POLYMERASE"/>
    <property type="match status" value="1"/>
</dbReference>
<accession>A0A371IA03</accession>
<dbReference type="OrthoDB" id="1432733at2759"/>
<evidence type="ECO:0000313" key="1">
    <source>
        <dbReference type="EMBL" id="RDY11869.1"/>
    </source>
</evidence>
<evidence type="ECO:0008006" key="3">
    <source>
        <dbReference type="Google" id="ProtNLM"/>
    </source>
</evidence>
<dbReference type="EMBL" id="QJKJ01000564">
    <property type="protein sequence ID" value="RDY11869.1"/>
    <property type="molecule type" value="Genomic_DNA"/>
</dbReference>
<feature type="non-terminal residue" evidence="1">
    <location>
        <position position="1"/>
    </location>
</feature>
<name>A0A371IA03_MUCPR</name>
<keyword evidence="2" id="KW-1185">Reference proteome</keyword>
<comment type="caution">
    <text evidence="1">The sequence shown here is derived from an EMBL/GenBank/DDBJ whole genome shotgun (WGS) entry which is preliminary data.</text>
</comment>
<dbReference type="Proteomes" id="UP000257109">
    <property type="component" value="Unassembled WGS sequence"/>
</dbReference>
<dbReference type="PANTHER" id="PTHR42648">
    <property type="entry name" value="TRANSPOSASE, PUTATIVE-RELATED"/>
    <property type="match status" value="1"/>
</dbReference>
<dbReference type="InterPro" id="IPR039537">
    <property type="entry name" value="Retrotran_Ty1/copia-like"/>
</dbReference>
<organism evidence="1 2">
    <name type="scientific">Mucuna pruriens</name>
    <name type="common">Velvet bean</name>
    <name type="synonym">Dolichos pruriens</name>
    <dbReference type="NCBI Taxonomy" id="157652"/>
    <lineage>
        <taxon>Eukaryota</taxon>
        <taxon>Viridiplantae</taxon>
        <taxon>Streptophyta</taxon>
        <taxon>Embryophyta</taxon>
        <taxon>Tracheophyta</taxon>
        <taxon>Spermatophyta</taxon>
        <taxon>Magnoliopsida</taxon>
        <taxon>eudicotyledons</taxon>
        <taxon>Gunneridae</taxon>
        <taxon>Pentapetalae</taxon>
        <taxon>rosids</taxon>
        <taxon>fabids</taxon>
        <taxon>Fabales</taxon>
        <taxon>Fabaceae</taxon>
        <taxon>Papilionoideae</taxon>
        <taxon>50 kb inversion clade</taxon>
        <taxon>NPAAA clade</taxon>
        <taxon>indigoferoid/millettioid clade</taxon>
        <taxon>Phaseoleae</taxon>
        <taxon>Mucuna</taxon>
    </lineage>
</organism>
<evidence type="ECO:0000313" key="2">
    <source>
        <dbReference type="Proteomes" id="UP000257109"/>
    </source>
</evidence>
<protein>
    <recommendedName>
        <fullName evidence="3">Integrase catalytic domain-containing protein</fullName>
    </recommendedName>
</protein>
<proteinExistence type="predicted"/>
<sequence length="150" mass="17886">MIDELKCVTQFTNKLRVVQDCTSRMLIGVDEWRDEKHKDGDIVNKACEVCFRDKQTREKIPLSEHKASNVFELIHCDLWGAYRTLSTYAMWVYLLINKQEVLQMLHNFIALIEKQFCKQVKILKSDHGKKFTCMKRYFLDHEIIFQTFCT</sequence>
<gene>
    <name evidence="1" type="ORF">CR513_03413</name>
</gene>
<dbReference type="AlphaFoldDB" id="A0A371IA03"/>
<reference evidence="1" key="1">
    <citation type="submission" date="2018-05" db="EMBL/GenBank/DDBJ databases">
        <title>Draft genome of Mucuna pruriens seed.</title>
        <authorList>
            <person name="Nnadi N.E."/>
            <person name="Vos R."/>
            <person name="Hasami M.H."/>
            <person name="Devisetty U.K."/>
            <person name="Aguiy J.C."/>
        </authorList>
    </citation>
    <scope>NUCLEOTIDE SEQUENCE [LARGE SCALE GENOMIC DNA]</scope>
    <source>
        <strain evidence="1">JCA_2017</strain>
    </source>
</reference>